<protein>
    <submittedName>
        <fullName evidence="1">Uncharacterized protein</fullName>
    </submittedName>
</protein>
<dbReference type="EMBL" id="CAJJDN010000037">
    <property type="protein sequence ID" value="CAD8078487.1"/>
    <property type="molecule type" value="Genomic_DNA"/>
</dbReference>
<accession>A0A8S1MDS3</accession>
<reference evidence="1" key="1">
    <citation type="submission" date="2021-01" db="EMBL/GenBank/DDBJ databases">
        <authorList>
            <consortium name="Genoscope - CEA"/>
            <person name="William W."/>
        </authorList>
    </citation>
    <scope>NUCLEOTIDE SEQUENCE</scope>
</reference>
<sequence>MKLSTIQQSEASMICINQEVLQKSTEQVGLLWDYYWNRFVTIKFYITFTNKKEIKITTTDGFILRVDSQENISNLIHNLEQIKHLQWLEQSKPSLNKVGKWTLIWKGLIVKNVGGDYINGIKQGQWKEPIQNYWTLAQVYEMGEYENGQKRGKWQYIYEDQEIGGGQYDNQYQKNGRWIELSQNFMRYCQVIYDGEYKNDKKINKWDFKHRFSNIYPFEQIGGGSYNQEGSKIGQWIELINNFYGQRQVTFNGEYDNCQKVGKWDTYFRSDGLFSCQFNLIGGGSYDNQGLKNGKWVDLSNNFYKYSQVTYEGNYKNGIKIDKWIINYKSDNLEQIGGGFYDLQGNKYGIWIELSEDFRLDSQIIYKGEYDKGNKVGKWNIMFRQIDVFEQIGGGNYNEYNTKIGKWTELSESFYSGSKIIYQGEYYIGNKIGLWNILWKDEMKIFNIGGGLYDNGQKYGSWNESTNYFKQDCLVTYHGQYKNRQKIGKWYIKFNINNQSENIGGGSYDQEGIQNGYWEELREDFRNSNQVKYIGKYQNGKKVGIWEEIKRNQSYMNQGFQNVGQLIYPNEQVENKE</sequence>
<comment type="caution">
    <text evidence="1">The sequence shown here is derived from an EMBL/GenBank/DDBJ whole genome shotgun (WGS) entry which is preliminary data.</text>
</comment>
<name>A0A8S1MDS3_9CILI</name>
<proteinExistence type="predicted"/>
<evidence type="ECO:0000313" key="2">
    <source>
        <dbReference type="Proteomes" id="UP000692954"/>
    </source>
</evidence>
<dbReference type="PANTHER" id="PTHR33706">
    <property type="entry name" value="MORN VARIANT REPEAT PROTEIN"/>
    <property type="match status" value="1"/>
</dbReference>
<dbReference type="OrthoDB" id="298777at2759"/>
<gene>
    <name evidence="1" type="ORF">PSON_ATCC_30995.1.T0370333</name>
</gene>
<dbReference type="Proteomes" id="UP000692954">
    <property type="component" value="Unassembled WGS sequence"/>
</dbReference>
<dbReference type="AlphaFoldDB" id="A0A8S1MDS3"/>
<organism evidence="1 2">
    <name type="scientific">Paramecium sonneborni</name>
    <dbReference type="NCBI Taxonomy" id="65129"/>
    <lineage>
        <taxon>Eukaryota</taxon>
        <taxon>Sar</taxon>
        <taxon>Alveolata</taxon>
        <taxon>Ciliophora</taxon>
        <taxon>Intramacronucleata</taxon>
        <taxon>Oligohymenophorea</taxon>
        <taxon>Peniculida</taxon>
        <taxon>Parameciidae</taxon>
        <taxon>Paramecium</taxon>
    </lineage>
</organism>
<evidence type="ECO:0000313" key="1">
    <source>
        <dbReference type="EMBL" id="CAD8078487.1"/>
    </source>
</evidence>
<dbReference type="PANTHER" id="PTHR33706:SF1">
    <property type="entry name" value="TPR REPEAT PROTEIN"/>
    <property type="match status" value="1"/>
</dbReference>
<keyword evidence="2" id="KW-1185">Reference proteome</keyword>